<organism evidence="1 2">
    <name type="scientific">Cercophora newfieldiana</name>
    <dbReference type="NCBI Taxonomy" id="92897"/>
    <lineage>
        <taxon>Eukaryota</taxon>
        <taxon>Fungi</taxon>
        <taxon>Dikarya</taxon>
        <taxon>Ascomycota</taxon>
        <taxon>Pezizomycotina</taxon>
        <taxon>Sordariomycetes</taxon>
        <taxon>Sordariomycetidae</taxon>
        <taxon>Sordariales</taxon>
        <taxon>Lasiosphaeriaceae</taxon>
        <taxon>Cercophora</taxon>
    </lineage>
</organism>
<dbReference type="Proteomes" id="UP001174936">
    <property type="component" value="Unassembled WGS sequence"/>
</dbReference>
<reference evidence="1" key="1">
    <citation type="submission" date="2023-06" db="EMBL/GenBank/DDBJ databases">
        <title>Genome-scale phylogeny and comparative genomics of the fungal order Sordariales.</title>
        <authorList>
            <consortium name="Lawrence Berkeley National Laboratory"/>
            <person name="Hensen N."/>
            <person name="Bonometti L."/>
            <person name="Westerberg I."/>
            <person name="Brannstrom I.O."/>
            <person name="Guillou S."/>
            <person name="Cros-Aarteil S."/>
            <person name="Calhoun S."/>
            <person name="Haridas S."/>
            <person name="Kuo A."/>
            <person name="Mondo S."/>
            <person name="Pangilinan J."/>
            <person name="Riley R."/>
            <person name="Labutti K."/>
            <person name="Andreopoulos B."/>
            <person name="Lipzen A."/>
            <person name="Chen C."/>
            <person name="Yanf M."/>
            <person name="Daum C."/>
            <person name="Ng V."/>
            <person name="Clum A."/>
            <person name="Steindorff A."/>
            <person name="Ohm R."/>
            <person name="Martin F."/>
            <person name="Silar P."/>
            <person name="Natvig D."/>
            <person name="Lalanne C."/>
            <person name="Gautier V."/>
            <person name="Ament-Velasquez S.L."/>
            <person name="Kruys A."/>
            <person name="Hutchinson M.I."/>
            <person name="Powell A.J."/>
            <person name="Barry K."/>
            <person name="Miller A.N."/>
            <person name="Grigoriev I.V."/>
            <person name="Debuchy R."/>
            <person name="Gladieux P."/>
            <person name="Thoren M.H."/>
            <person name="Johannesson H."/>
        </authorList>
    </citation>
    <scope>NUCLEOTIDE SEQUENCE</scope>
    <source>
        <strain evidence="1">SMH2532-1</strain>
    </source>
</reference>
<comment type="caution">
    <text evidence="1">The sequence shown here is derived from an EMBL/GenBank/DDBJ whole genome shotgun (WGS) entry which is preliminary data.</text>
</comment>
<evidence type="ECO:0000313" key="2">
    <source>
        <dbReference type="Proteomes" id="UP001174936"/>
    </source>
</evidence>
<keyword evidence="2" id="KW-1185">Reference proteome</keyword>
<dbReference type="AlphaFoldDB" id="A0AA39YHX8"/>
<dbReference type="EMBL" id="JAULSV010000002">
    <property type="protein sequence ID" value="KAK0652893.1"/>
    <property type="molecule type" value="Genomic_DNA"/>
</dbReference>
<proteinExistence type="predicted"/>
<accession>A0AA39YHX8</accession>
<sequence>MGWLTATAALRLSIWGRNSCSPQGGWRLHSRWTKERKDGRSLSSKGHGMAWHGSLRSASQLILRNAHVNSSGSCVENPPDCCHDGGSMADPHSGFRSATNPFRQTIFCWA</sequence>
<gene>
    <name evidence="1" type="ORF">B0T16DRAFT_107170</name>
</gene>
<name>A0AA39YHX8_9PEZI</name>
<evidence type="ECO:0000313" key="1">
    <source>
        <dbReference type="EMBL" id="KAK0652893.1"/>
    </source>
</evidence>
<protein>
    <submittedName>
        <fullName evidence="1">Uncharacterized protein</fullName>
    </submittedName>
</protein>